<evidence type="ECO:0000256" key="1">
    <source>
        <dbReference type="SAM" id="MobiDB-lite"/>
    </source>
</evidence>
<name>A0A4Q4SZB6_9PEZI</name>
<dbReference type="OrthoDB" id="550558at2759"/>
<comment type="caution">
    <text evidence="2">The sequence shown here is derived from an EMBL/GenBank/DDBJ whole genome shotgun (WGS) entry which is preliminary data.</text>
</comment>
<dbReference type="AlphaFoldDB" id="A0A4Q4SZB6"/>
<protein>
    <recommendedName>
        <fullName evidence="4">Calcineurin-like phosphoesterase domain-containing protein</fullName>
    </recommendedName>
</protein>
<feature type="region of interest" description="Disordered" evidence="1">
    <location>
        <begin position="197"/>
        <end position="238"/>
    </location>
</feature>
<dbReference type="EMBL" id="QJNU01000697">
    <property type="protein sequence ID" value="RYO89309.1"/>
    <property type="molecule type" value="Genomic_DNA"/>
</dbReference>
<gene>
    <name evidence="2" type="ORF">DL764_008603</name>
</gene>
<reference evidence="2 3" key="1">
    <citation type="submission" date="2018-06" db="EMBL/GenBank/DDBJ databases">
        <title>Complete Genomes of Monosporascus.</title>
        <authorList>
            <person name="Robinson A.J."/>
            <person name="Natvig D.O."/>
        </authorList>
    </citation>
    <scope>NUCLEOTIDE SEQUENCE [LARGE SCALE GENOMIC DNA]</scope>
    <source>
        <strain evidence="2 3">CBS 110550</strain>
    </source>
</reference>
<accession>A0A4Q4SZB6</accession>
<keyword evidence="3" id="KW-1185">Reference proteome</keyword>
<evidence type="ECO:0000313" key="3">
    <source>
        <dbReference type="Proteomes" id="UP000293360"/>
    </source>
</evidence>
<feature type="compositionally biased region" description="Gly residues" evidence="1">
    <location>
        <begin position="205"/>
        <end position="214"/>
    </location>
</feature>
<dbReference type="PANTHER" id="PTHR37844:SF2">
    <property type="entry name" value="SER_THR PROTEIN PHOSPHATASE SUPERFAMILY (AFU_ORTHOLOGUE AFUA_1G14840)"/>
    <property type="match status" value="1"/>
</dbReference>
<dbReference type="Proteomes" id="UP000293360">
    <property type="component" value="Unassembled WGS sequence"/>
</dbReference>
<organism evidence="2 3">
    <name type="scientific">Monosporascus ibericus</name>
    <dbReference type="NCBI Taxonomy" id="155417"/>
    <lineage>
        <taxon>Eukaryota</taxon>
        <taxon>Fungi</taxon>
        <taxon>Dikarya</taxon>
        <taxon>Ascomycota</taxon>
        <taxon>Pezizomycotina</taxon>
        <taxon>Sordariomycetes</taxon>
        <taxon>Xylariomycetidae</taxon>
        <taxon>Xylariales</taxon>
        <taxon>Xylariales incertae sedis</taxon>
        <taxon>Monosporascus</taxon>
    </lineage>
</organism>
<proteinExistence type="predicted"/>
<feature type="region of interest" description="Disordered" evidence="1">
    <location>
        <begin position="128"/>
        <end position="163"/>
    </location>
</feature>
<evidence type="ECO:0000313" key="2">
    <source>
        <dbReference type="EMBL" id="RYO89309.1"/>
    </source>
</evidence>
<evidence type="ECO:0008006" key="4">
    <source>
        <dbReference type="Google" id="ProtNLM"/>
    </source>
</evidence>
<dbReference type="PANTHER" id="PTHR37844">
    <property type="entry name" value="SER/THR PROTEIN PHOSPHATASE SUPERFAMILY (AFU_ORTHOLOGUE AFUA_1G14840)"/>
    <property type="match status" value="1"/>
</dbReference>
<sequence length="238" mass="25407">MIAIQFLSGLHLEAPRAHDVFETTPRAPYLVLLGDIGNMVRDREKYTGFLLKQLSKFEAVPLVPGNLEPDHSSWPATRAALEQFGGGVRAQKCLGAFAVLDPARFDITSSSGDEDEEVVAVIGCRLSSHVPPEAPTPHTRPTERGSPRCSGASQRTPAAGEKGEVKVVLLTHYRPTTDSCASDSLHRGSVVSVRLRHEAARGGSRDFGGGGGGGELRRRRRDEGGGASGFDAEKLAEV</sequence>